<gene>
    <name evidence="3" type="ORF">N7482_007590</name>
</gene>
<protein>
    <recommendedName>
        <fullName evidence="2">F-box domain-containing protein</fullName>
    </recommendedName>
</protein>
<dbReference type="OrthoDB" id="4191831at2759"/>
<dbReference type="SUPFAM" id="SSF52047">
    <property type="entry name" value="RNI-like"/>
    <property type="match status" value="1"/>
</dbReference>
<organism evidence="3 4">
    <name type="scientific">Penicillium canariense</name>
    <dbReference type="NCBI Taxonomy" id="189055"/>
    <lineage>
        <taxon>Eukaryota</taxon>
        <taxon>Fungi</taxon>
        <taxon>Dikarya</taxon>
        <taxon>Ascomycota</taxon>
        <taxon>Pezizomycotina</taxon>
        <taxon>Eurotiomycetes</taxon>
        <taxon>Eurotiomycetidae</taxon>
        <taxon>Eurotiales</taxon>
        <taxon>Aspergillaceae</taxon>
        <taxon>Penicillium</taxon>
    </lineage>
</organism>
<dbReference type="AlphaFoldDB" id="A0A9W9HZD1"/>
<evidence type="ECO:0000313" key="4">
    <source>
        <dbReference type="Proteomes" id="UP001149163"/>
    </source>
</evidence>
<reference evidence="3" key="1">
    <citation type="submission" date="2022-11" db="EMBL/GenBank/DDBJ databases">
        <authorList>
            <person name="Petersen C."/>
        </authorList>
    </citation>
    <scope>NUCLEOTIDE SEQUENCE</scope>
    <source>
        <strain evidence="3">IBT 26290</strain>
    </source>
</reference>
<feature type="domain" description="F-box" evidence="2">
    <location>
        <begin position="26"/>
        <end position="71"/>
    </location>
</feature>
<evidence type="ECO:0000313" key="3">
    <source>
        <dbReference type="EMBL" id="KAJ5160586.1"/>
    </source>
</evidence>
<dbReference type="Proteomes" id="UP001149163">
    <property type="component" value="Unassembled WGS sequence"/>
</dbReference>
<dbReference type="SUPFAM" id="SSF81383">
    <property type="entry name" value="F-box domain"/>
    <property type="match status" value="1"/>
</dbReference>
<dbReference type="Pfam" id="PF00646">
    <property type="entry name" value="F-box"/>
    <property type="match status" value="1"/>
</dbReference>
<name>A0A9W9HZD1_9EURO</name>
<accession>A0A9W9HZD1</accession>
<feature type="region of interest" description="Disordered" evidence="1">
    <location>
        <begin position="1"/>
        <end position="21"/>
    </location>
</feature>
<evidence type="ECO:0000256" key="1">
    <source>
        <dbReference type="SAM" id="MobiDB-lite"/>
    </source>
</evidence>
<dbReference type="GeneID" id="81428890"/>
<dbReference type="InterPro" id="IPR001810">
    <property type="entry name" value="F-box_dom"/>
</dbReference>
<evidence type="ECO:0000259" key="2">
    <source>
        <dbReference type="PROSITE" id="PS50181"/>
    </source>
</evidence>
<dbReference type="RefSeq" id="XP_056542143.1">
    <property type="nucleotide sequence ID" value="XM_056689714.1"/>
</dbReference>
<reference evidence="3" key="2">
    <citation type="journal article" date="2023" name="IMA Fungus">
        <title>Comparative genomic study of the Penicillium genus elucidates a diverse pangenome and 15 lateral gene transfer events.</title>
        <authorList>
            <person name="Petersen C."/>
            <person name="Sorensen T."/>
            <person name="Nielsen M.R."/>
            <person name="Sondergaard T.E."/>
            <person name="Sorensen J.L."/>
            <person name="Fitzpatrick D.A."/>
            <person name="Frisvad J.C."/>
            <person name="Nielsen K.L."/>
        </authorList>
    </citation>
    <scope>NUCLEOTIDE SEQUENCE</scope>
    <source>
        <strain evidence="3">IBT 26290</strain>
    </source>
</reference>
<proteinExistence type="predicted"/>
<comment type="caution">
    <text evidence="3">The sequence shown here is derived from an EMBL/GenBank/DDBJ whole genome shotgun (WGS) entry which is preliminary data.</text>
</comment>
<dbReference type="PROSITE" id="PS50181">
    <property type="entry name" value="FBOX"/>
    <property type="match status" value="1"/>
</dbReference>
<dbReference type="InterPro" id="IPR036047">
    <property type="entry name" value="F-box-like_dom_sf"/>
</dbReference>
<dbReference type="EMBL" id="JAPQKN010000004">
    <property type="protein sequence ID" value="KAJ5160586.1"/>
    <property type="molecule type" value="Genomic_DNA"/>
</dbReference>
<sequence>MKLSTLLKRKQRSHRPEPGPPLRTNISILSRLPLECWLKVLEFLPQRDVSTVSRQCKELHASAEPILYRSIDWEWCGSSSSEPPFLSIVKLLRTVHERPEIAALVQNVSFVSYTRPQEPVYNQRAHIESTKCQKILRDYPTVRNFLLSIVRLANFPHQREWKGAVKEGNPHAYAAILISQMSCLRTLKLDCSFVWDHGWPGLMITHAMLGSPPGVLSDFSRLTYVDYGNNCSRLRQKNARGVNVPLFGGLEGCDRSQYVGWFFLPALRYFAMWAQSPSLAQDIASAMNAQPSNLARLRQWSLNQSIISVQDINRLLPQMKSLEYLRLGLQYVTCLGQLQCVAAMEPGLRSVSGTLTKFILGPHYAAITSQTAPACAGSQEGLKLPHGLFKSFEKLRTLRLPTTMLLGWGANQRKLSGALPAGIKELVLRDCYLETAIPHRKPNEAIHVLANFLLYDVHQYPHLRSITVFMDRTPFNMDPVSKMEREELRQLGGQRHIYVYLMQNTGQSID</sequence>
<keyword evidence="4" id="KW-1185">Reference proteome</keyword>